<dbReference type="Proteomes" id="UP000199400">
    <property type="component" value="Unassembled WGS sequence"/>
</dbReference>
<evidence type="ECO:0000313" key="2">
    <source>
        <dbReference type="Proteomes" id="UP000199400"/>
    </source>
</evidence>
<sequence>MATMGTQYGAIVHGRRGDTDVTSTVEARSVEGGRSVALIAVQGTLATPSLESVKGALAGVTRVTEGAAATLAKAAPPPPYASGVAVVLLFADVAHVAAHGGARCYRERGGVLEELAAGVHDAQPGDAFVAASHAGLQVGRAFFTTASRAATDAEFRNNALDAALEAALAPYSTFVAVAAARLP</sequence>
<reference evidence="2" key="1">
    <citation type="submission" date="2016-10" db="EMBL/GenBank/DDBJ databases">
        <authorList>
            <person name="Varghese N."/>
            <person name="Submissions S."/>
        </authorList>
    </citation>
    <scope>NUCLEOTIDE SEQUENCE [LARGE SCALE GENOMIC DNA]</scope>
    <source>
        <strain evidence="2">ATCC 25963</strain>
    </source>
</reference>
<keyword evidence="2" id="KW-1185">Reference proteome</keyword>
<proteinExistence type="predicted"/>
<accession>A0A1I2HLE8</accession>
<dbReference type="STRING" id="54.SAMN02745121_07997"/>
<dbReference type="AlphaFoldDB" id="A0A1I2HLE8"/>
<gene>
    <name evidence="1" type="ORF">SAMN02745121_07997</name>
</gene>
<protein>
    <submittedName>
        <fullName evidence="1">Uncharacterized protein</fullName>
    </submittedName>
</protein>
<evidence type="ECO:0000313" key="1">
    <source>
        <dbReference type="EMBL" id="SFF29677.1"/>
    </source>
</evidence>
<dbReference type="EMBL" id="FOMX01000043">
    <property type="protein sequence ID" value="SFF29677.1"/>
    <property type="molecule type" value="Genomic_DNA"/>
</dbReference>
<name>A0A1I2HLE8_9BACT</name>
<organism evidence="1 2">
    <name type="scientific">Nannocystis exedens</name>
    <dbReference type="NCBI Taxonomy" id="54"/>
    <lineage>
        <taxon>Bacteria</taxon>
        <taxon>Pseudomonadati</taxon>
        <taxon>Myxococcota</taxon>
        <taxon>Polyangia</taxon>
        <taxon>Nannocystales</taxon>
        <taxon>Nannocystaceae</taxon>
        <taxon>Nannocystis</taxon>
    </lineage>
</organism>